<dbReference type="GO" id="GO:0005886">
    <property type="term" value="C:plasma membrane"/>
    <property type="evidence" value="ECO:0007669"/>
    <property type="project" value="UniProtKB-SubCell"/>
</dbReference>
<dbReference type="Pfam" id="PF04290">
    <property type="entry name" value="DctQ"/>
    <property type="match status" value="1"/>
</dbReference>
<evidence type="ECO:0000256" key="5">
    <source>
        <dbReference type="ARBA" id="ARBA00022692"/>
    </source>
</evidence>
<evidence type="ECO:0000256" key="7">
    <source>
        <dbReference type="ARBA" id="ARBA00023136"/>
    </source>
</evidence>
<proteinExistence type="inferred from homology"/>
<keyword evidence="3" id="KW-1003">Cell membrane</keyword>
<dbReference type="Proteomes" id="UP000321749">
    <property type="component" value="Unassembled WGS sequence"/>
</dbReference>
<sequence length="197" mass="21325">MPNTSPSAAGPSAARSRTGPLKTAVSIITVISRVFGYLARAMLVVMTVAFCYEVVARYVFNAPTGVVNQLGAVLTSMICVAMLGIALIDREHIRVDIVLNRLRPSARRWAELLNEVFSLAVISALFAAGVAAVTTSYESHVQEYFLNIAIDEWLILLSLVIGFGNMWLAQLAALLQWFMGDDTGAADEELPSYAEAI</sequence>
<comment type="subcellular location">
    <subcellularLocation>
        <location evidence="1">Cell inner membrane</location>
        <topology evidence="1">Multi-pass membrane protein</topology>
    </subcellularLocation>
</comment>
<dbReference type="EMBL" id="BJUU01000002">
    <property type="protein sequence ID" value="GEK79156.1"/>
    <property type="molecule type" value="Genomic_DNA"/>
</dbReference>
<evidence type="ECO:0000313" key="11">
    <source>
        <dbReference type="EMBL" id="GEK79156.1"/>
    </source>
</evidence>
<dbReference type="InterPro" id="IPR007387">
    <property type="entry name" value="TRAP_DctQ"/>
</dbReference>
<evidence type="ECO:0000256" key="2">
    <source>
        <dbReference type="ARBA" id="ARBA00022448"/>
    </source>
</evidence>
<keyword evidence="4" id="KW-0997">Cell inner membrane</keyword>
<keyword evidence="2" id="KW-0813">Transport</keyword>
<evidence type="ECO:0000313" key="12">
    <source>
        <dbReference type="Proteomes" id="UP000321749"/>
    </source>
</evidence>
<keyword evidence="6 9" id="KW-1133">Transmembrane helix</keyword>
<evidence type="ECO:0000256" key="8">
    <source>
        <dbReference type="ARBA" id="ARBA00038436"/>
    </source>
</evidence>
<dbReference type="PANTHER" id="PTHR35011">
    <property type="entry name" value="2,3-DIKETO-L-GULONATE TRAP TRANSPORTER SMALL PERMEASE PROTEIN YIAM"/>
    <property type="match status" value="1"/>
</dbReference>
<accession>A0AA87UQM8</accession>
<feature type="domain" description="Tripartite ATP-independent periplasmic transporters DctQ component" evidence="10">
    <location>
        <begin position="46"/>
        <end position="178"/>
    </location>
</feature>
<feature type="transmembrane region" description="Helical" evidence="9">
    <location>
        <begin position="109"/>
        <end position="133"/>
    </location>
</feature>
<comment type="caution">
    <text evidence="11">The sequence shown here is derived from an EMBL/GenBank/DDBJ whole genome shotgun (WGS) entry which is preliminary data.</text>
</comment>
<keyword evidence="5 9" id="KW-0812">Transmembrane</keyword>
<evidence type="ECO:0000259" key="10">
    <source>
        <dbReference type="Pfam" id="PF04290"/>
    </source>
</evidence>
<comment type="similarity">
    <text evidence="8">Belongs to the TRAP transporter small permease family.</text>
</comment>
<reference evidence="11 12" key="1">
    <citation type="submission" date="2019-07" db="EMBL/GenBank/DDBJ databases">
        <title>Whole genome shotgun sequence of Agrococcus baldri NBRC 103055.</title>
        <authorList>
            <person name="Hosoyama A."/>
            <person name="Uohara A."/>
            <person name="Ohji S."/>
            <person name="Ichikawa N."/>
        </authorList>
    </citation>
    <scope>NUCLEOTIDE SEQUENCE [LARGE SCALE GENOMIC DNA]</scope>
    <source>
        <strain evidence="11 12">NBRC 103055</strain>
    </source>
</reference>
<feature type="transmembrane region" description="Helical" evidence="9">
    <location>
        <begin position="153"/>
        <end position="175"/>
    </location>
</feature>
<evidence type="ECO:0000256" key="6">
    <source>
        <dbReference type="ARBA" id="ARBA00022989"/>
    </source>
</evidence>
<evidence type="ECO:0000256" key="3">
    <source>
        <dbReference type="ARBA" id="ARBA00022475"/>
    </source>
</evidence>
<evidence type="ECO:0000256" key="9">
    <source>
        <dbReference type="SAM" id="Phobius"/>
    </source>
</evidence>
<feature type="transmembrane region" description="Helical" evidence="9">
    <location>
        <begin position="37"/>
        <end position="60"/>
    </location>
</feature>
<dbReference type="AlphaFoldDB" id="A0AA87UQM8"/>
<protein>
    <recommendedName>
        <fullName evidence="10">Tripartite ATP-independent periplasmic transporters DctQ component domain-containing protein</fullName>
    </recommendedName>
</protein>
<evidence type="ECO:0000256" key="4">
    <source>
        <dbReference type="ARBA" id="ARBA00022519"/>
    </source>
</evidence>
<name>A0AA87UQM8_9MICO</name>
<gene>
    <name evidence="11" type="ORF">ABA31_05070</name>
</gene>
<organism evidence="11 12">
    <name type="scientific">Agrococcus baldri</name>
    <dbReference type="NCBI Taxonomy" id="153730"/>
    <lineage>
        <taxon>Bacteria</taxon>
        <taxon>Bacillati</taxon>
        <taxon>Actinomycetota</taxon>
        <taxon>Actinomycetes</taxon>
        <taxon>Micrococcales</taxon>
        <taxon>Microbacteriaceae</taxon>
        <taxon>Agrococcus</taxon>
    </lineage>
</organism>
<keyword evidence="7 9" id="KW-0472">Membrane</keyword>
<dbReference type="InterPro" id="IPR055348">
    <property type="entry name" value="DctQ"/>
</dbReference>
<evidence type="ECO:0000256" key="1">
    <source>
        <dbReference type="ARBA" id="ARBA00004429"/>
    </source>
</evidence>
<feature type="transmembrane region" description="Helical" evidence="9">
    <location>
        <begin position="66"/>
        <end position="88"/>
    </location>
</feature>
<keyword evidence="12" id="KW-1185">Reference proteome</keyword>